<gene>
    <name evidence="2" type="ORF">ACFY8C_31095</name>
</gene>
<organism evidence="2 3">
    <name type="scientific">Streptomyces flavochromogenes</name>
    <dbReference type="NCBI Taxonomy" id="68199"/>
    <lineage>
        <taxon>Bacteria</taxon>
        <taxon>Bacillati</taxon>
        <taxon>Actinomycetota</taxon>
        <taxon>Actinomycetes</taxon>
        <taxon>Kitasatosporales</taxon>
        <taxon>Streptomycetaceae</taxon>
        <taxon>Streptomyces</taxon>
    </lineage>
</organism>
<accession>A0ABW6XZ02</accession>
<evidence type="ECO:0000256" key="1">
    <source>
        <dbReference type="SAM" id="MobiDB-lite"/>
    </source>
</evidence>
<name>A0ABW6XZ02_9ACTN</name>
<dbReference type="Proteomes" id="UP001602370">
    <property type="component" value="Unassembled WGS sequence"/>
</dbReference>
<dbReference type="EMBL" id="JBIBDZ010000011">
    <property type="protein sequence ID" value="MFF5922734.1"/>
    <property type="molecule type" value="Genomic_DNA"/>
</dbReference>
<evidence type="ECO:0000313" key="2">
    <source>
        <dbReference type="EMBL" id="MFF5922734.1"/>
    </source>
</evidence>
<feature type="region of interest" description="Disordered" evidence="1">
    <location>
        <begin position="1"/>
        <end position="115"/>
    </location>
</feature>
<dbReference type="RefSeq" id="WP_051820237.1">
    <property type="nucleotide sequence ID" value="NZ_JBIBDZ010000011.1"/>
</dbReference>
<reference evidence="2 3" key="1">
    <citation type="submission" date="2024-10" db="EMBL/GenBank/DDBJ databases">
        <title>The Natural Products Discovery Center: Release of the First 8490 Sequenced Strains for Exploring Actinobacteria Biosynthetic Diversity.</title>
        <authorList>
            <person name="Kalkreuter E."/>
            <person name="Kautsar S.A."/>
            <person name="Yang D."/>
            <person name="Bader C.D."/>
            <person name="Teijaro C.N."/>
            <person name="Fluegel L."/>
            <person name="Davis C.M."/>
            <person name="Simpson J.R."/>
            <person name="Lauterbach L."/>
            <person name="Steele A.D."/>
            <person name="Gui C."/>
            <person name="Meng S."/>
            <person name="Li G."/>
            <person name="Viehrig K."/>
            <person name="Ye F."/>
            <person name="Su P."/>
            <person name="Kiefer A.F."/>
            <person name="Nichols A."/>
            <person name="Cepeda A.J."/>
            <person name="Yan W."/>
            <person name="Fan B."/>
            <person name="Jiang Y."/>
            <person name="Adhikari A."/>
            <person name="Zheng C.-J."/>
            <person name="Schuster L."/>
            <person name="Cowan T.M."/>
            <person name="Smanski M.J."/>
            <person name="Chevrette M.G."/>
            <person name="De Carvalho L.P.S."/>
            <person name="Shen B."/>
        </authorList>
    </citation>
    <scope>NUCLEOTIDE SEQUENCE [LARGE SCALE GENOMIC DNA]</scope>
    <source>
        <strain evidence="2 3">NPDC012605</strain>
    </source>
</reference>
<evidence type="ECO:0000313" key="3">
    <source>
        <dbReference type="Proteomes" id="UP001602370"/>
    </source>
</evidence>
<protein>
    <submittedName>
        <fullName evidence="2">Uncharacterized protein</fullName>
    </submittedName>
</protein>
<sequence length="197" mass="20781">MATAPPPTPTSGSASAEVRQPVVPSGDPGATGRSGGSRKHAPVTPPAAPRGRTTTERRADGQAPGDGRSPGHGDRDAHTVGDGTGDRSGTHHRPAADGSADGPAGQLLGADERDRLGERLHHALASFVDSPHDSVVEAAELLEETERHLVAALRDRRIALRAGWQQDGDQARASQDTEQLRLTLRTYREVTERLLRA</sequence>
<proteinExistence type="predicted"/>
<keyword evidence="3" id="KW-1185">Reference proteome</keyword>
<feature type="compositionally biased region" description="Low complexity" evidence="1">
    <location>
        <begin position="96"/>
        <end position="105"/>
    </location>
</feature>
<feature type="compositionally biased region" description="Basic and acidic residues" evidence="1">
    <location>
        <begin position="69"/>
        <end position="89"/>
    </location>
</feature>
<comment type="caution">
    <text evidence="2">The sequence shown here is derived from an EMBL/GenBank/DDBJ whole genome shotgun (WGS) entry which is preliminary data.</text>
</comment>